<evidence type="ECO:0000313" key="2">
    <source>
        <dbReference type="EMBL" id="KAL1525847.1"/>
    </source>
</evidence>
<sequence length="315" mass="32581">MLPRHAAACAACAAAAACLPSSPLPLLLLPRDEPSLLLHSEHADALAAHRLLRHALRRRAPPPGAPPIEVSTDAGGNVVVYMALPPTACAPEVLRSALGAAPPAAPRGGASLREALREAAYEIDGLHHTTSVRARGGGIELRMALRRGEAAPRQGEGKGGRGEGTLGTREGTPHHGEGKVGKGEGAARHGEGKVGIGEGTRRYDEGKRGIGEGPPRHGEGKLGKGEGAPRNGAGKLEQREETRRDGGGERREGEGTTRRDEEGALRLSTARFGAADALAIARAYEAAHAGGGGRSRAAAAARQAEKFGLFEFEHE</sequence>
<gene>
    <name evidence="2" type="ORF">AB1Y20_020681</name>
</gene>
<name>A0AB34JXL5_PRYPA</name>
<feature type="compositionally biased region" description="Basic and acidic residues" evidence="1">
    <location>
        <begin position="171"/>
        <end position="192"/>
    </location>
</feature>
<dbReference type="Proteomes" id="UP001515480">
    <property type="component" value="Unassembled WGS sequence"/>
</dbReference>
<dbReference type="PROSITE" id="PS51257">
    <property type="entry name" value="PROKAR_LIPOPROTEIN"/>
    <property type="match status" value="1"/>
</dbReference>
<feature type="compositionally biased region" description="Basic and acidic residues" evidence="1">
    <location>
        <begin position="147"/>
        <end position="161"/>
    </location>
</feature>
<reference evidence="2 3" key="1">
    <citation type="journal article" date="2024" name="Science">
        <title>Giant polyketide synthase enzymes in the biosynthesis of giant marine polyether toxins.</title>
        <authorList>
            <person name="Fallon T.R."/>
            <person name="Shende V.V."/>
            <person name="Wierzbicki I.H."/>
            <person name="Pendleton A.L."/>
            <person name="Watervoot N.F."/>
            <person name="Auber R.P."/>
            <person name="Gonzalez D.J."/>
            <person name="Wisecaver J.H."/>
            <person name="Moore B.S."/>
        </authorList>
    </citation>
    <scope>NUCLEOTIDE SEQUENCE [LARGE SCALE GENOMIC DNA]</scope>
    <source>
        <strain evidence="2 3">12B1</strain>
    </source>
</reference>
<organism evidence="2 3">
    <name type="scientific">Prymnesium parvum</name>
    <name type="common">Toxic golden alga</name>
    <dbReference type="NCBI Taxonomy" id="97485"/>
    <lineage>
        <taxon>Eukaryota</taxon>
        <taxon>Haptista</taxon>
        <taxon>Haptophyta</taxon>
        <taxon>Prymnesiophyceae</taxon>
        <taxon>Prymnesiales</taxon>
        <taxon>Prymnesiaceae</taxon>
        <taxon>Prymnesium</taxon>
    </lineage>
</organism>
<comment type="caution">
    <text evidence="2">The sequence shown here is derived from an EMBL/GenBank/DDBJ whole genome shotgun (WGS) entry which is preliminary data.</text>
</comment>
<accession>A0AB34JXL5</accession>
<feature type="compositionally biased region" description="Basic and acidic residues" evidence="1">
    <location>
        <begin position="199"/>
        <end position="224"/>
    </location>
</feature>
<feature type="compositionally biased region" description="Basic and acidic residues" evidence="1">
    <location>
        <begin position="236"/>
        <end position="264"/>
    </location>
</feature>
<evidence type="ECO:0000256" key="1">
    <source>
        <dbReference type="SAM" id="MobiDB-lite"/>
    </source>
</evidence>
<feature type="region of interest" description="Disordered" evidence="1">
    <location>
        <begin position="147"/>
        <end position="265"/>
    </location>
</feature>
<proteinExistence type="predicted"/>
<dbReference type="AlphaFoldDB" id="A0AB34JXL5"/>
<protein>
    <submittedName>
        <fullName evidence="2">Uncharacterized protein</fullName>
    </submittedName>
</protein>
<evidence type="ECO:0000313" key="3">
    <source>
        <dbReference type="Proteomes" id="UP001515480"/>
    </source>
</evidence>
<dbReference type="EMBL" id="JBGBPQ010000004">
    <property type="protein sequence ID" value="KAL1525847.1"/>
    <property type="molecule type" value="Genomic_DNA"/>
</dbReference>
<keyword evidence="3" id="KW-1185">Reference proteome</keyword>